<dbReference type="Gene3D" id="3.60.60.10">
    <property type="entry name" value="Penicillin V Acylase, Chain A"/>
    <property type="match status" value="1"/>
</dbReference>
<organism evidence="8 9">
    <name type="scientific">Peptacetobacter hominis</name>
    <dbReference type="NCBI Taxonomy" id="2743610"/>
    <lineage>
        <taxon>Bacteria</taxon>
        <taxon>Bacillati</taxon>
        <taxon>Bacillota</taxon>
        <taxon>Clostridia</taxon>
        <taxon>Peptostreptococcales</taxon>
        <taxon>Peptostreptococcaceae</taxon>
        <taxon>Peptacetobacter</taxon>
    </lineage>
</organism>
<evidence type="ECO:0000256" key="2">
    <source>
        <dbReference type="ARBA" id="ARBA00007225"/>
    </source>
</evidence>
<evidence type="ECO:0000256" key="7">
    <source>
        <dbReference type="SAM" id="SignalP"/>
    </source>
</evidence>
<dbReference type="EMBL" id="SGJB01000008">
    <property type="protein sequence ID" value="TQQ84663.1"/>
    <property type="molecule type" value="Genomic_DNA"/>
</dbReference>
<sequence>MSMKKAAFSVALTGTMLAGSAASASACMGVYVGKDVSETGSSYIGRSEDIGEFHTKIFEVHPAEDHEVGEVFEDAYGFSMKYTEENSHTYRYSLAKDTPEYGEGDEAYAEVGINENDVAITATVSTAYNEKAKAADPLVDTGICEISMTSIMLGQAKTAREAVEILAEIVDEHGSGECNTIMISDPNETWYMEIVSGHQYAAVKMPDDVVAAIPNMMLLGTIDVNDKENVIASDELVSLPKEKGFLEEVDGKIHVTKTYGAVDPGRGQLDRLYQGVYYLNSTKADGMSITSGENGTSLAQNEDGTFGPYDLMFSPSSKLSTDDVMDFLGYRGEGSKMNSNEDSSIYAIGNNRQAECHVLEMREGMTEGLAGVEWLAMSRAEFSVYLPFYGGLITDTWGGYKYTGGESCYDDEFNSTVDSIYCAFAELNSLADDNRDKYGTKIKEYWDKYQNELIEQQKTVDTELQALYKKDPELAQKKATELGIKIAKDAYKVADGMLKELNKFIKDGKSGVFTPSALTENVMPDYSLDRVMDDVIGVNRYETAAMLADKAGDYDTVILVNSDKTMSDGLSAAALSGKLNAPIIPVKQNKIPDEVKEQIEKAKNVYIIGGTNAISENVASQLSDKNVKRIAGKNRFETSEKIADMIGSYSHAYIVNGVTGDADAMSISSVAAKTGSPIIVTDGKTSDAAKKAGTEYTVIGGTKAVSESIENKYSADRIGGATRYETNKMIINKYYSDSEKVYVANGETLIDALSASLIAKDNGVALVNRKSDKSVLADKKVVQVGGFDYIIE</sequence>
<keyword evidence="5" id="KW-0378">Hydrolase</keyword>
<comment type="similarity">
    <text evidence="2">Belongs to the peptidase C69 family.</text>
</comment>
<dbReference type="InterPro" id="IPR047804">
    <property type="entry name" value="C69_dipept_A-like"/>
</dbReference>
<dbReference type="Proteomes" id="UP000317863">
    <property type="component" value="Unassembled WGS sequence"/>
</dbReference>
<protein>
    <recommendedName>
        <fullName evidence="3">membrane dipeptidase</fullName>
        <ecNumber evidence="3">3.4.13.19</ecNumber>
    </recommendedName>
</protein>
<evidence type="ECO:0000256" key="5">
    <source>
        <dbReference type="ARBA" id="ARBA00022801"/>
    </source>
</evidence>
<comment type="catalytic activity">
    <reaction evidence="1">
        <text>an L-aminoacyl-L-amino acid + H2O = 2 an L-alpha-amino acid</text>
        <dbReference type="Rhea" id="RHEA:48940"/>
        <dbReference type="ChEBI" id="CHEBI:15377"/>
        <dbReference type="ChEBI" id="CHEBI:59869"/>
        <dbReference type="ChEBI" id="CHEBI:77460"/>
        <dbReference type="EC" id="3.4.13.19"/>
    </reaction>
</comment>
<evidence type="ECO:0000256" key="3">
    <source>
        <dbReference type="ARBA" id="ARBA00013110"/>
    </source>
</evidence>
<dbReference type="OrthoDB" id="9764088at2"/>
<dbReference type="GO" id="GO:0006508">
    <property type="term" value="P:proteolysis"/>
    <property type="evidence" value="ECO:0007669"/>
    <property type="project" value="UniProtKB-KW"/>
</dbReference>
<dbReference type="PANTHER" id="PTHR12994:SF17">
    <property type="entry name" value="LD30995P"/>
    <property type="match status" value="1"/>
</dbReference>
<feature type="chain" id="PRO_5039037542" description="membrane dipeptidase" evidence="7">
    <location>
        <begin position="27"/>
        <end position="792"/>
    </location>
</feature>
<accession>A0A544QVF0</accession>
<dbReference type="RefSeq" id="WP_142535934.1">
    <property type="nucleotide sequence ID" value="NZ_SGJB01000008.1"/>
</dbReference>
<evidence type="ECO:0000256" key="4">
    <source>
        <dbReference type="ARBA" id="ARBA00022670"/>
    </source>
</evidence>
<proteinExistence type="inferred from homology"/>
<reference evidence="8 9" key="1">
    <citation type="submission" date="2019-02" db="EMBL/GenBank/DDBJ databases">
        <title>Peptostreptococcaceae bacterium ZHW00191 nov., a new bacterium isolated from the human gut.</title>
        <authorList>
            <person name="Zhou H.-W."/>
            <person name="Chen X.-J."/>
        </authorList>
    </citation>
    <scope>NUCLEOTIDE SEQUENCE [LARGE SCALE GENOMIC DNA]</scope>
    <source>
        <strain evidence="8 9">ZHW00191</strain>
    </source>
</reference>
<dbReference type="Gene3D" id="3.40.50.12090">
    <property type="match status" value="2"/>
</dbReference>
<dbReference type="NCBIfam" id="NF033678">
    <property type="entry name" value="C69_fam_dipept"/>
    <property type="match status" value="1"/>
</dbReference>
<gene>
    <name evidence="8" type="ORF">EXD82_05600</name>
</gene>
<dbReference type="InterPro" id="IPR005322">
    <property type="entry name" value="Peptidase_C69"/>
</dbReference>
<dbReference type="GO" id="GO:0016805">
    <property type="term" value="F:dipeptidase activity"/>
    <property type="evidence" value="ECO:0007669"/>
    <property type="project" value="UniProtKB-KW"/>
</dbReference>
<dbReference type="InterPro" id="IPR007253">
    <property type="entry name" value="Cell_wall-bd_2"/>
</dbReference>
<dbReference type="AlphaFoldDB" id="A0A544QVF0"/>
<keyword evidence="7" id="KW-0732">Signal</keyword>
<dbReference type="PROSITE" id="PS51257">
    <property type="entry name" value="PROKAR_LIPOPROTEIN"/>
    <property type="match status" value="1"/>
</dbReference>
<evidence type="ECO:0000313" key="9">
    <source>
        <dbReference type="Proteomes" id="UP000317863"/>
    </source>
</evidence>
<evidence type="ECO:0000256" key="1">
    <source>
        <dbReference type="ARBA" id="ARBA00001670"/>
    </source>
</evidence>
<evidence type="ECO:0000313" key="8">
    <source>
        <dbReference type="EMBL" id="TQQ84663.1"/>
    </source>
</evidence>
<name>A0A544QVF0_9FIRM</name>
<feature type="signal peptide" evidence="7">
    <location>
        <begin position="1"/>
        <end position="26"/>
    </location>
</feature>
<dbReference type="EC" id="3.4.13.19" evidence="3"/>
<keyword evidence="4" id="KW-0645">Protease</keyword>
<keyword evidence="6" id="KW-0224">Dipeptidase</keyword>
<dbReference type="GO" id="GO:0070004">
    <property type="term" value="F:cysteine-type exopeptidase activity"/>
    <property type="evidence" value="ECO:0007669"/>
    <property type="project" value="InterPro"/>
</dbReference>
<dbReference type="PANTHER" id="PTHR12994">
    <property type="entry name" value="SECERNIN"/>
    <property type="match status" value="1"/>
</dbReference>
<keyword evidence="9" id="KW-1185">Reference proteome</keyword>
<evidence type="ECO:0000256" key="6">
    <source>
        <dbReference type="ARBA" id="ARBA00022997"/>
    </source>
</evidence>
<dbReference type="Pfam" id="PF04122">
    <property type="entry name" value="CW_binding_2"/>
    <property type="match status" value="3"/>
</dbReference>
<dbReference type="Pfam" id="PF03577">
    <property type="entry name" value="Peptidase_C69"/>
    <property type="match status" value="1"/>
</dbReference>
<comment type="caution">
    <text evidence="8">The sequence shown here is derived from an EMBL/GenBank/DDBJ whole genome shotgun (WGS) entry which is preliminary data.</text>
</comment>